<reference evidence="1" key="1">
    <citation type="journal article" date="2018" name="MSphere">
        <title>Ultrasensitive Capture of Human Herpes Simplex Virus Genomes Directly from Clinical Samples Reveals Extraordinarily Limited Evolution in Cell Culture.</title>
        <authorList>
            <person name="Greninger A.L."/>
            <person name="Roychoudhury P."/>
            <person name="Xie H."/>
            <person name="Casto A."/>
            <person name="Cent A."/>
            <person name="Pepper G."/>
            <person name="Koelle D.M."/>
            <person name="Huang M.L."/>
            <person name="Wald A."/>
            <person name="Johnston C."/>
            <person name="Jerome K.R."/>
        </authorList>
    </citation>
    <scope>NUCLEOTIDE SEQUENCE</scope>
    <source>
        <strain evidence="1">2006-57630</strain>
    </source>
</reference>
<accession>A0A2Z4GZT2</accession>
<sequence>MPARAAVIITTPSAEAARNPGAIAATGCVSKASK</sequence>
<organism evidence="1">
    <name type="scientific">Human herpesvirus 1</name>
    <name type="common">HHV-1</name>
    <name type="synonym">Human herpes simplex virus 1</name>
    <dbReference type="NCBI Taxonomy" id="10298"/>
    <lineage>
        <taxon>Viruses</taxon>
        <taxon>Duplodnaviria</taxon>
        <taxon>Heunggongvirae</taxon>
        <taxon>Peploviricota</taxon>
        <taxon>Herviviricetes</taxon>
        <taxon>Herpesvirales</taxon>
        <taxon>Orthoherpesviridae</taxon>
        <taxon>Alphaherpesvirinae</taxon>
        <taxon>Simplexvirus</taxon>
        <taxon>Simplexvirus humanalpha1</taxon>
    </lineage>
</organism>
<organismHost>
    <name type="scientific">Homo sapiens</name>
    <name type="common">Human</name>
    <dbReference type="NCBI Taxonomy" id="9606"/>
</organismHost>
<dbReference type="EMBL" id="MG999840">
    <property type="protein sequence ID" value="AWW07973.1"/>
    <property type="molecule type" value="Genomic_DNA"/>
</dbReference>
<evidence type="ECO:0000313" key="1">
    <source>
        <dbReference type="EMBL" id="AWW07973.1"/>
    </source>
</evidence>
<proteinExistence type="predicted"/>
<protein>
    <submittedName>
        <fullName evidence="1">Uncharacterized protein</fullName>
    </submittedName>
</protein>
<name>A0A2Z4GZT2_HHV1</name>